<protein>
    <submittedName>
        <fullName evidence="2">Uncharacterized protein</fullName>
    </submittedName>
</protein>
<dbReference type="Proteomes" id="UP001338125">
    <property type="component" value="Unassembled WGS sequence"/>
</dbReference>
<keyword evidence="3" id="KW-1185">Reference proteome</keyword>
<evidence type="ECO:0000313" key="2">
    <source>
        <dbReference type="EMBL" id="KAK5995369.1"/>
    </source>
</evidence>
<proteinExistence type="predicted"/>
<evidence type="ECO:0000313" key="3">
    <source>
        <dbReference type="Proteomes" id="UP001338125"/>
    </source>
</evidence>
<sequence>MCSGFGKTLKNMQDLVVGMPATKDDDSALHPRNKPLPSKVT</sequence>
<reference evidence="2 3" key="1">
    <citation type="submission" date="2024-01" db="EMBL/GenBank/DDBJ databases">
        <title>Complete genome of Cladobotryum mycophilum ATHUM6906.</title>
        <authorList>
            <person name="Christinaki A.C."/>
            <person name="Myridakis A.I."/>
            <person name="Kouvelis V.N."/>
        </authorList>
    </citation>
    <scope>NUCLEOTIDE SEQUENCE [LARGE SCALE GENOMIC DNA]</scope>
    <source>
        <strain evidence="2 3">ATHUM6906</strain>
    </source>
</reference>
<gene>
    <name evidence="2" type="ORF">PT974_03773</name>
</gene>
<comment type="caution">
    <text evidence="2">The sequence shown here is derived from an EMBL/GenBank/DDBJ whole genome shotgun (WGS) entry which is preliminary data.</text>
</comment>
<feature type="region of interest" description="Disordered" evidence="1">
    <location>
        <begin position="18"/>
        <end position="41"/>
    </location>
</feature>
<accession>A0ABR0STC6</accession>
<evidence type="ECO:0000256" key="1">
    <source>
        <dbReference type="SAM" id="MobiDB-lite"/>
    </source>
</evidence>
<name>A0ABR0STC6_9HYPO</name>
<dbReference type="EMBL" id="JAVFKD010000004">
    <property type="protein sequence ID" value="KAK5995369.1"/>
    <property type="molecule type" value="Genomic_DNA"/>
</dbReference>
<organism evidence="2 3">
    <name type="scientific">Cladobotryum mycophilum</name>
    <dbReference type="NCBI Taxonomy" id="491253"/>
    <lineage>
        <taxon>Eukaryota</taxon>
        <taxon>Fungi</taxon>
        <taxon>Dikarya</taxon>
        <taxon>Ascomycota</taxon>
        <taxon>Pezizomycotina</taxon>
        <taxon>Sordariomycetes</taxon>
        <taxon>Hypocreomycetidae</taxon>
        <taxon>Hypocreales</taxon>
        <taxon>Hypocreaceae</taxon>
        <taxon>Cladobotryum</taxon>
    </lineage>
</organism>